<gene>
    <name evidence="2" type="ORF">Tci_037560</name>
</gene>
<name>A0A6L2LYX1_TANCI</name>
<sequence>MTYLKEVEETLGTPIEVEPLDETQLEDLGLNTCNHDLPLSSREVSRFDEPKPQPQPLPNYPPLGHAKRTSVQPRWENDPGRLGAALKLLNVIQIVLWYLDSDCSKHMTGDRSELTNFVNKFLEGLGHNLFSVGQSCDSNLEVAFRQHTCFIRNLEDTVSFKVFKLKFEKDHLCSACEMGKSKKKPHKHKSKDTNQEKLYLLHMDLCGPMRVASVNGKKYILVTVDDYSRFTWVKCLRLKDEAPDFIIKFVTPSFHISAEGSFEVLRHNTITQA</sequence>
<dbReference type="EMBL" id="BKCJ010005230">
    <property type="protein sequence ID" value="GEU65582.1"/>
    <property type="molecule type" value="Genomic_DNA"/>
</dbReference>
<dbReference type="PANTHER" id="PTHR42648">
    <property type="entry name" value="TRANSPOSASE, PUTATIVE-RELATED"/>
    <property type="match status" value="1"/>
</dbReference>
<organism evidence="2">
    <name type="scientific">Tanacetum cinerariifolium</name>
    <name type="common">Dalmatian daisy</name>
    <name type="synonym">Chrysanthemum cinerariifolium</name>
    <dbReference type="NCBI Taxonomy" id="118510"/>
    <lineage>
        <taxon>Eukaryota</taxon>
        <taxon>Viridiplantae</taxon>
        <taxon>Streptophyta</taxon>
        <taxon>Embryophyta</taxon>
        <taxon>Tracheophyta</taxon>
        <taxon>Spermatophyta</taxon>
        <taxon>Magnoliopsida</taxon>
        <taxon>eudicotyledons</taxon>
        <taxon>Gunneridae</taxon>
        <taxon>Pentapetalae</taxon>
        <taxon>asterids</taxon>
        <taxon>campanulids</taxon>
        <taxon>Asterales</taxon>
        <taxon>Asteraceae</taxon>
        <taxon>Asteroideae</taxon>
        <taxon>Anthemideae</taxon>
        <taxon>Anthemidinae</taxon>
        <taxon>Tanacetum</taxon>
    </lineage>
</organism>
<accession>A0A6L2LYX1</accession>
<reference evidence="2" key="1">
    <citation type="journal article" date="2019" name="Sci. Rep.">
        <title>Draft genome of Tanacetum cinerariifolium, the natural source of mosquito coil.</title>
        <authorList>
            <person name="Yamashiro T."/>
            <person name="Shiraishi A."/>
            <person name="Satake H."/>
            <person name="Nakayama K."/>
        </authorList>
    </citation>
    <scope>NUCLEOTIDE SEQUENCE</scope>
</reference>
<evidence type="ECO:0000313" key="2">
    <source>
        <dbReference type="EMBL" id="GEU65582.1"/>
    </source>
</evidence>
<proteinExistence type="predicted"/>
<dbReference type="SUPFAM" id="SSF53098">
    <property type="entry name" value="Ribonuclease H-like"/>
    <property type="match status" value="1"/>
</dbReference>
<protein>
    <submittedName>
        <fullName evidence="2">Ribonuclease H-like domain-containing protein</fullName>
    </submittedName>
</protein>
<feature type="region of interest" description="Disordered" evidence="1">
    <location>
        <begin position="43"/>
        <end position="73"/>
    </location>
</feature>
<feature type="compositionally biased region" description="Pro residues" evidence="1">
    <location>
        <begin position="52"/>
        <end position="61"/>
    </location>
</feature>
<comment type="caution">
    <text evidence="2">The sequence shown here is derived from an EMBL/GenBank/DDBJ whole genome shotgun (WGS) entry which is preliminary data.</text>
</comment>
<dbReference type="InterPro" id="IPR012337">
    <property type="entry name" value="RNaseH-like_sf"/>
</dbReference>
<dbReference type="InterPro" id="IPR036397">
    <property type="entry name" value="RNaseH_sf"/>
</dbReference>
<dbReference type="GO" id="GO:0003676">
    <property type="term" value="F:nucleic acid binding"/>
    <property type="evidence" value="ECO:0007669"/>
    <property type="project" value="InterPro"/>
</dbReference>
<dbReference type="AlphaFoldDB" id="A0A6L2LYX1"/>
<dbReference type="PANTHER" id="PTHR42648:SF18">
    <property type="entry name" value="RETROTRANSPOSON, UNCLASSIFIED-LIKE PROTEIN"/>
    <property type="match status" value="1"/>
</dbReference>
<dbReference type="Gene3D" id="3.30.420.10">
    <property type="entry name" value="Ribonuclease H-like superfamily/Ribonuclease H"/>
    <property type="match status" value="1"/>
</dbReference>
<evidence type="ECO:0000256" key="1">
    <source>
        <dbReference type="SAM" id="MobiDB-lite"/>
    </source>
</evidence>
<dbReference type="InterPro" id="IPR039537">
    <property type="entry name" value="Retrotran_Ty1/copia-like"/>
</dbReference>